<evidence type="ECO:0000313" key="1">
    <source>
        <dbReference type="EMBL" id="KHN77056.1"/>
    </source>
</evidence>
<organism evidence="1 2">
    <name type="scientific">Toxocara canis</name>
    <name type="common">Canine roundworm</name>
    <dbReference type="NCBI Taxonomy" id="6265"/>
    <lineage>
        <taxon>Eukaryota</taxon>
        <taxon>Metazoa</taxon>
        <taxon>Ecdysozoa</taxon>
        <taxon>Nematoda</taxon>
        <taxon>Chromadorea</taxon>
        <taxon>Rhabditida</taxon>
        <taxon>Spirurina</taxon>
        <taxon>Ascaridomorpha</taxon>
        <taxon>Ascaridoidea</taxon>
        <taxon>Toxocaridae</taxon>
        <taxon>Toxocara</taxon>
    </lineage>
</organism>
<sequence length="117" mass="13230">MPSSKPLFVSRNTSSHLDNVVSKFERPALVQCDLLHLRVHYMYLQIDKLKERQRKMRGATIPLIEAPNGKACLVLWGHTSTQHGQVYNGFASCKCGSVIDRQGKLLAKFIHGRVEMP</sequence>
<dbReference type="EMBL" id="JPKZ01002385">
    <property type="protein sequence ID" value="KHN77056.1"/>
    <property type="molecule type" value="Genomic_DNA"/>
</dbReference>
<comment type="caution">
    <text evidence="1">The sequence shown here is derived from an EMBL/GenBank/DDBJ whole genome shotgun (WGS) entry which is preliminary data.</text>
</comment>
<dbReference type="AlphaFoldDB" id="A0A0B2V103"/>
<protein>
    <submittedName>
        <fullName evidence="1">Uncharacterized protein</fullName>
    </submittedName>
</protein>
<keyword evidence="2" id="KW-1185">Reference proteome</keyword>
<evidence type="ECO:0000313" key="2">
    <source>
        <dbReference type="Proteomes" id="UP000031036"/>
    </source>
</evidence>
<reference evidence="1 2" key="1">
    <citation type="submission" date="2014-11" db="EMBL/GenBank/DDBJ databases">
        <title>Genetic blueprint of the zoonotic pathogen Toxocara canis.</title>
        <authorList>
            <person name="Zhu X.-Q."/>
            <person name="Korhonen P.K."/>
            <person name="Cai H."/>
            <person name="Young N.D."/>
            <person name="Nejsum P."/>
            <person name="von Samson-Himmelstjerna G."/>
            <person name="Boag P.R."/>
            <person name="Tan P."/>
            <person name="Li Q."/>
            <person name="Min J."/>
            <person name="Yang Y."/>
            <person name="Wang X."/>
            <person name="Fang X."/>
            <person name="Hall R.S."/>
            <person name="Hofmann A."/>
            <person name="Sternberg P.W."/>
            <person name="Jex A.R."/>
            <person name="Gasser R.B."/>
        </authorList>
    </citation>
    <scope>NUCLEOTIDE SEQUENCE [LARGE SCALE GENOMIC DNA]</scope>
    <source>
        <strain evidence="1">PN_DK_2014</strain>
    </source>
</reference>
<name>A0A0B2V103_TOXCA</name>
<gene>
    <name evidence="1" type="ORF">Tcan_10466</name>
</gene>
<accession>A0A0B2V103</accession>
<proteinExistence type="predicted"/>
<dbReference type="Proteomes" id="UP000031036">
    <property type="component" value="Unassembled WGS sequence"/>
</dbReference>